<dbReference type="EMBL" id="QICL01000008">
    <property type="protein sequence ID" value="PXV65011.1"/>
    <property type="molecule type" value="Genomic_DNA"/>
</dbReference>
<feature type="signal peptide" evidence="1">
    <location>
        <begin position="1"/>
        <end position="19"/>
    </location>
</feature>
<dbReference type="AlphaFoldDB" id="A0A2V3PR60"/>
<sequence length="377" mass="44294">MKKIYYCLIICFFSLPVFSENSNLYKTHKLEEMANLFLIKLPTDKSEGYHSVSFWEGYPVVIHVDQKKVIDHIGVYLFNRDQIVNRNMNIVFDFVERYLLELIQVKDRTRIAAMTRDDKVVIEYGDFPDLKKITPSHILEISQSELKNYRISWTEKASNKTVFAMSFPLQYELMLGMNKIEIEDNLLNDINYQQYDTKELHPLKKEKLLPVPQTDYYIRQGAKYILESMNSNLYYKKEANRGFSLLSDTNYPVELVANLMISDEIENNFLLNITQYKYGQNTTNFTIPLKQWVSYCLHSGCTPYFGVESQDESQIKASVIMENKKLGYNHILYIVFDKSQLSKLGGTIDAKLYSYIPTHNVTDLFYETQNKRVKQKK</sequence>
<comment type="caution">
    <text evidence="2">The sequence shown here is derived from an EMBL/GenBank/DDBJ whole genome shotgun (WGS) entry which is preliminary data.</text>
</comment>
<dbReference type="OrthoDB" id="1029429at2"/>
<feature type="chain" id="PRO_5016117723" evidence="1">
    <location>
        <begin position="20"/>
        <end position="377"/>
    </location>
</feature>
<keyword evidence="3" id="KW-1185">Reference proteome</keyword>
<organism evidence="2 3">
    <name type="scientific">Dysgonomonas alginatilytica</name>
    <dbReference type="NCBI Taxonomy" id="1605892"/>
    <lineage>
        <taxon>Bacteria</taxon>
        <taxon>Pseudomonadati</taxon>
        <taxon>Bacteroidota</taxon>
        <taxon>Bacteroidia</taxon>
        <taxon>Bacteroidales</taxon>
        <taxon>Dysgonomonadaceae</taxon>
        <taxon>Dysgonomonas</taxon>
    </lineage>
</organism>
<keyword evidence="1" id="KW-0732">Signal</keyword>
<gene>
    <name evidence="2" type="ORF">CLV62_1089</name>
</gene>
<dbReference type="Proteomes" id="UP000247973">
    <property type="component" value="Unassembled WGS sequence"/>
</dbReference>
<evidence type="ECO:0000313" key="3">
    <source>
        <dbReference type="Proteomes" id="UP000247973"/>
    </source>
</evidence>
<proteinExistence type="predicted"/>
<accession>A0A2V3PR60</accession>
<name>A0A2V3PR60_9BACT</name>
<evidence type="ECO:0000256" key="1">
    <source>
        <dbReference type="SAM" id="SignalP"/>
    </source>
</evidence>
<reference evidence="2 3" key="1">
    <citation type="submission" date="2018-03" db="EMBL/GenBank/DDBJ databases">
        <title>Genomic Encyclopedia of Archaeal and Bacterial Type Strains, Phase II (KMG-II): from individual species to whole genera.</title>
        <authorList>
            <person name="Goeker M."/>
        </authorList>
    </citation>
    <scope>NUCLEOTIDE SEQUENCE [LARGE SCALE GENOMIC DNA]</scope>
    <source>
        <strain evidence="2 3">DSM 100214</strain>
    </source>
</reference>
<dbReference type="RefSeq" id="WP_110310291.1">
    <property type="nucleotide sequence ID" value="NZ_QICL01000008.1"/>
</dbReference>
<evidence type="ECO:0000313" key="2">
    <source>
        <dbReference type="EMBL" id="PXV65011.1"/>
    </source>
</evidence>
<protein>
    <submittedName>
        <fullName evidence="2">Uncharacterized protein</fullName>
    </submittedName>
</protein>